<keyword evidence="2 5" id="KW-0812">Transmembrane</keyword>
<dbReference type="Proteomes" id="UP000476934">
    <property type="component" value="Unassembled WGS sequence"/>
</dbReference>
<feature type="transmembrane region" description="Helical" evidence="5">
    <location>
        <begin position="692"/>
        <end position="711"/>
    </location>
</feature>
<feature type="transmembrane region" description="Helical" evidence="5">
    <location>
        <begin position="789"/>
        <end position="808"/>
    </location>
</feature>
<dbReference type="InterPro" id="IPR023908">
    <property type="entry name" value="xxxLxxG_rpt"/>
</dbReference>
<feature type="transmembrane region" description="Helical" evidence="5">
    <location>
        <begin position="847"/>
        <end position="867"/>
    </location>
</feature>
<keyword evidence="4 5" id="KW-0472">Membrane</keyword>
<dbReference type="PANTHER" id="PTHR43077:SF5">
    <property type="entry name" value="PHAGE INFECTION PROTEIN"/>
    <property type="match status" value="1"/>
</dbReference>
<dbReference type="GO" id="GO:0140359">
    <property type="term" value="F:ABC-type transporter activity"/>
    <property type="evidence" value="ECO:0007669"/>
    <property type="project" value="InterPro"/>
</dbReference>
<dbReference type="SUPFAM" id="SSF101967">
    <property type="entry name" value="Adhesin YadA, collagen-binding domain"/>
    <property type="match status" value="1"/>
</dbReference>
<dbReference type="EMBL" id="JAAIWK010000002">
    <property type="protein sequence ID" value="NEY18875.1"/>
    <property type="molecule type" value="Genomic_DNA"/>
</dbReference>
<feature type="transmembrane region" description="Helical" evidence="5">
    <location>
        <begin position="20"/>
        <end position="41"/>
    </location>
</feature>
<dbReference type="InterPro" id="IPR013525">
    <property type="entry name" value="ABC2_TM"/>
</dbReference>
<dbReference type="NCBIfam" id="TIGR03061">
    <property type="entry name" value="pip_yhgE_Nterm"/>
    <property type="match status" value="1"/>
</dbReference>
<dbReference type="GO" id="GO:0016020">
    <property type="term" value="C:membrane"/>
    <property type="evidence" value="ECO:0007669"/>
    <property type="project" value="UniProtKB-SubCell"/>
</dbReference>
<evidence type="ECO:0000256" key="2">
    <source>
        <dbReference type="ARBA" id="ARBA00022692"/>
    </source>
</evidence>
<evidence type="ECO:0000313" key="8">
    <source>
        <dbReference type="Proteomes" id="UP000476934"/>
    </source>
</evidence>
<evidence type="ECO:0000256" key="4">
    <source>
        <dbReference type="ARBA" id="ARBA00023136"/>
    </source>
</evidence>
<dbReference type="Pfam" id="PF12698">
    <property type="entry name" value="ABC2_membrane_3"/>
    <property type="match status" value="1"/>
</dbReference>
<dbReference type="PANTHER" id="PTHR43077">
    <property type="entry name" value="TRANSPORT PERMEASE YVFS-RELATED"/>
    <property type="match status" value="1"/>
</dbReference>
<reference evidence="7 8" key="1">
    <citation type="submission" date="2020-02" db="EMBL/GenBank/DDBJ databases">
        <authorList>
            <person name="Feng H."/>
        </authorList>
    </citation>
    <scope>NUCLEOTIDE SEQUENCE [LARGE SCALE GENOMIC DNA]</scope>
    <source>
        <strain evidence="7 8">Gsoil 114</strain>
    </source>
</reference>
<dbReference type="InterPro" id="IPR017501">
    <property type="entry name" value="Phage_infect_YhgE_C"/>
</dbReference>
<dbReference type="InterPro" id="IPR017500">
    <property type="entry name" value="Phage_infect_YhgE_N"/>
</dbReference>
<dbReference type="InterPro" id="IPR011049">
    <property type="entry name" value="Serralysin-like_metalloprot_C"/>
</dbReference>
<organism evidence="7 8">
    <name type="scientific">Heyndrickxia ginsengihumi</name>
    <dbReference type="NCBI Taxonomy" id="363870"/>
    <lineage>
        <taxon>Bacteria</taxon>
        <taxon>Bacillati</taxon>
        <taxon>Bacillota</taxon>
        <taxon>Bacilli</taxon>
        <taxon>Bacillales</taxon>
        <taxon>Bacillaceae</taxon>
        <taxon>Heyndrickxia</taxon>
    </lineage>
</organism>
<name>A0A6M0P3T7_9BACI</name>
<dbReference type="AlphaFoldDB" id="A0A6M0P3T7"/>
<evidence type="ECO:0000256" key="5">
    <source>
        <dbReference type="SAM" id="Phobius"/>
    </source>
</evidence>
<protein>
    <submittedName>
        <fullName evidence="7">YhgE/Pip domain-containing protein</fullName>
    </submittedName>
</protein>
<dbReference type="NCBIfam" id="TIGR03062">
    <property type="entry name" value="pip_yhgE_Cterm"/>
    <property type="match status" value="1"/>
</dbReference>
<reference evidence="7 8" key="2">
    <citation type="submission" date="2020-03" db="EMBL/GenBank/DDBJ databases">
        <title>Bacillus aquiflavi sp. nov., isolated from yellow water of strong flavor Chinese baijiu in Yibin region of China.</title>
        <authorList>
            <person name="Xie J."/>
        </authorList>
    </citation>
    <scope>NUCLEOTIDE SEQUENCE [LARGE SCALE GENOMIC DNA]</scope>
    <source>
        <strain evidence="7 8">Gsoil 114</strain>
    </source>
</reference>
<dbReference type="RefSeq" id="WP_163173137.1">
    <property type="nucleotide sequence ID" value="NZ_JAAIWK010000002.1"/>
</dbReference>
<evidence type="ECO:0000313" key="7">
    <source>
        <dbReference type="EMBL" id="NEY18875.1"/>
    </source>
</evidence>
<dbReference type="NCBIfam" id="TIGR03057">
    <property type="entry name" value="xxxLxxG_by_4"/>
    <property type="match status" value="10"/>
</dbReference>
<comment type="caution">
    <text evidence="7">The sequence shown here is derived from an EMBL/GenBank/DDBJ whole genome shotgun (WGS) entry which is preliminary data.</text>
</comment>
<gene>
    <name evidence="7" type="ORF">G4D61_02685</name>
</gene>
<keyword evidence="8" id="KW-1185">Reference proteome</keyword>
<evidence type="ECO:0000256" key="3">
    <source>
        <dbReference type="ARBA" id="ARBA00022989"/>
    </source>
</evidence>
<feature type="transmembrane region" description="Helical" evidence="5">
    <location>
        <begin position="731"/>
        <end position="752"/>
    </location>
</feature>
<feature type="transmembrane region" description="Helical" evidence="5">
    <location>
        <begin position="758"/>
        <end position="780"/>
    </location>
</feature>
<dbReference type="SUPFAM" id="SSF58104">
    <property type="entry name" value="Methyl-accepting chemotaxis protein (MCP) signaling domain"/>
    <property type="match status" value="1"/>
</dbReference>
<dbReference type="InterPro" id="IPR051328">
    <property type="entry name" value="T7SS_ABC-Transporter"/>
</dbReference>
<accession>A0A6M0P3T7</accession>
<feature type="domain" description="ABC-2 type transporter transmembrane" evidence="6">
    <location>
        <begin position="23"/>
        <end position="862"/>
    </location>
</feature>
<evidence type="ECO:0000259" key="6">
    <source>
        <dbReference type="Pfam" id="PF12698"/>
    </source>
</evidence>
<comment type="subcellular location">
    <subcellularLocation>
        <location evidence="1">Membrane</location>
        <topology evidence="1">Multi-pass membrane protein</topology>
    </subcellularLocation>
</comment>
<evidence type="ECO:0000256" key="1">
    <source>
        <dbReference type="ARBA" id="ARBA00004141"/>
    </source>
</evidence>
<keyword evidence="3 5" id="KW-1133">Transmembrane helix</keyword>
<proteinExistence type="predicted"/>
<dbReference type="Gene3D" id="3.40.1710.10">
    <property type="entry name" value="abc type-2 transporter like domain"/>
    <property type="match status" value="1"/>
</dbReference>
<dbReference type="Gene3D" id="1.10.287.950">
    <property type="entry name" value="Methyl-accepting chemotaxis protein"/>
    <property type="match status" value="2"/>
</dbReference>
<sequence>MNSLWLAEIKKIFQSRKKRIEVIAIMLIPILYAGMFIWSFWDPYGNLEKLPIAIVNEDKGATLNGKSIEIGNKLVHKLKDEENFNYHFVDKKTAYKDLKNNKYYMIIEIPNNFSKDATTLMNSNPQKLQLNYIQNQAMNYTSSKIEESAMEKIKAAISKDLVATYSEEMLKNMKKMANGYKTASNGAATLSSGTVKVHDGVSVLRKGADQLYTGVIHLNDGITQVNAGAKQLNNGTNQLYTGALDLNKGSNEVNSGAQTLKNHLHQLASNSITFSNGISDASTGANQLVKGTTSLSSGLHQLSSASDQLATGAGKLQAGANQLSSGSTELKNGLQQADSQIPKLVSGTSQAQAAVKEIQQQLPEKMAKQISGNVTNSESKLNDGITKLQAGIAQQIVEQQQEQVAKMVDSLNLPEDQKSQMKARLLKSLPTEAQVNEQLSPAFSQFKQGVQSTLTQSTSGMEEQIQQAIDPSFNQLSTGLATINQNQETLQQGIHQLSQGANQLNSGITQLENGQNSYVQNMKTFNEKLAEANSGANQLQTGASQLATGLGQLNSGSSQLVDGTKQLAAGSNNLANGTSQLATGSSDLVNGAKQVTDGSNDLANGTGQLTSGSTKLVDGTKQLANGSTDLSDGTKKLQDGSKALQDKLSDAANKSGDIHANHSTYNTMGDPVKLNQDAYTKVPNYGTGLTPYFLSLGLFVGALLLTIVYNIKNPVTFPKNGFSWYLGKFGVMAFVGIIQSLIADFILLVLIHVNVQSVPLFVLATIITSLTYMAIIQFLVGTLGNPGRYIAIIILILQLTTSAGTFPLELIPNALHPIHQLMPMTYSLQMFKAVVSSGDFTYMWENMGMLFIYLVIFVLLTLTFFVVKFKQSDGKLALETVYEK</sequence>